<feature type="region of interest" description="Disordered" evidence="1">
    <location>
        <begin position="69"/>
        <end position="90"/>
    </location>
</feature>
<sequence length="90" mass="10458">MNSVPKNRFALIQRLLTPLRIPVIIFCPRNSERKRTENSSEKRNGNRKEIFGNSKTGIIMIDHAKKDLEKDPVRKKKRKLAGYPGLTKRD</sequence>
<proteinExistence type="predicted"/>
<keyword evidence="3" id="KW-1185">Reference proteome</keyword>
<protein>
    <submittedName>
        <fullName evidence="2">Uncharacterized protein</fullName>
    </submittedName>
</protein>
<organism evidence="2 3">
    <name type="scientific">Caerostris darwini</name>
    <dbReference type="NCBI Taxonomy" id="1538125"/>
    <lineage>
        <taxon>Eukaryota</taxon>
        <taxon>Metazoa</taxon>
        <taxon>Ecdysozoa</taxon>
        <taxon>Arthropoda</taxon>
        <taxon>Chelicerata</taxon>
        <taxon>Arachnida</taxon>
        <taxon>Araneae</taxon>
        <taxon>Araneomorphae</taxon>
        <taxon>Entelegynae</taxon>
        <taxon>Araneoidea</taxon>
        <taxon>Araneidae</taxon>
        <taxon>Caerostris</taxon>
    </lineage>
</organism>
<evidence type="ECO:0000313" key="3">
    <source>
        <dbReference type="Proteomes" id="UP001054837"/>
    </source>
</evidence>
<dbReference type="AlphaFoldDB" id="A0AAV4X2J0"/>
<feature type="region of interest" description="Disordered" evidence="1">
    <location>
        <begin position="30"/>
        <end position="54"/>
    </location>
</feature>
<accession>A0AAV4X2J0</accession>
<feature type="compositionally biased region" description="Basic and acidic residues" evidence="1">
    <location>
        <begin position="30"/>
        <end position="50"/>
    </location>
</feature>
<evidence type="ECO:0000256" key="1">
    <source>
        <dbReference type="SAM" id="MobiDB-lite"/>
    </source>
</evidence>
<reference evidence="2 3" key="1">
    <citation type="submission" date="2021-06" db="EMBL/GenBank/DDBJ databases">
        <title>Caerostris darwini draft genome.</title>
        <authorList>
            <person name="Kono N."/>
            <person name="Arakawa K."/>
        </authorList>
    </citation>
    <scope>NUCLEOTIDE SEQUENCE [LARGE SCALE GENOMIC DNA]</scope>
</reference>
<dbReference type="EMBL" id="BPLQ01015456">
    <property type="protein sequence ID" value="GIY88215.1"/>
    <property type="molecule type" value="Genomic_DNA"/>
</dbReference>
<gene>
    <name evidence="2" type="ORF">CDAR_84361</name>
</gene>
<dbReference type="Proteomes" id="UP001054837">
    <property type="component" value="Unassembled WGS sequence"/>
</dbReference>
<evidence type="ECO:0000313" key="2">
    <source>
        <dbReference type="EMBL" id="GIY88215.1"/>
    </source>
</evidence>
<name>A0AAV4X2J0_9ARAC</name>
<comment type="caution">
    <text evidence="2">The sequence shown here is derived from an EMBL/GenBank/DDBJ whole genome shotgun (WGS) entry which is preliminary data.</text>
</comment>